<reference evidence="2 3" key="1">
    <citation type="submission" date="2020-04" db="EMBL/GenBank/DDBJ databases">
        <authorList>
            <person name="Hitch T.C.A."/>
            <person name="Wylensek D."/>
            <person name="Clavel T."/>
        </authorList>
    </citation>
    <scope>NUCLEOTIDE SEQUENCE [LARGE SCALE GENOMIC DNA]</scope>
    <source>
        <strain evidence="2 3">BL-383-APC-3D</strain>
    </source>
</reference>
<proteinExistence type="predicted"/>
<name>A0AB36CHJ7_9CORY</name>
<comment type="caution">
    <text evidence="2">The sequence shown here is derived from an EMBL/GenBank/DDBJ whole genome shotgun (WGS) entry which is preliminary data.</text>
</comment>
<gene>
    <name evidence="2" type="ORF">HF853_00840</name>
</gene>
<dbReference type="RefSeq" id="WP_156489237.1">
    <property type="nucleotide sequence ID" value="NZ_CAJFGC010000049.1"/>
</dbReference>
<evidence type="ECO:0000256" key="1">
    <source>
        <dbReference type="SAM" id="Phobius"/>
    </source>
</evidence>
<dbReference type="EMBL" id="JABAFZ010000001">
    <property type="protein sequence ID" value="NME88249.1"/>
    <property type="molecule type" value="Genomic_DNA"/>
</dbReference>
<organism evidence="2 3">
    <name type="scientific">Corynebacterium stationis</name>
    <dbReference type="NCBI Taxonomy" id="1705"/>
    <lineage>
        <taxon>Bacteria</taxon>
        <taxon>Bacillati</taxon>
        <taxon>Actinomycetota</taxon>
        <taxon>Actinomycetes</taxon>
        <taxon>Mycobacteriales</taxon>
        <taxon>Corynebacteriaceae</taxon>
        <taxon>Corynebacterium</taxon>
    </lineage>
</organism>
<keyword evidence="1" id="KW-0472">Membrane</keyword>
<sequence length="54" mass="5714">MYLAVILMFMVAGMLVGGAWSAYKQGSKFWTVMAAVLALAAAAAAIAWMIGEMQ</sequence>
<feature type="transmembrane region" description="Helical" evidence="1">
    <location>
        <begin position="31"/>
        <end position="51"/>
    </location>
</feature>
<keyword evidence="1" id="KW-1133">Transmembrane helix</keyword>
<accession>A0AB36CHJ7</accession>
<dbReference type="Proteomes" id="UP000544551">
    <property type="component" value="Unassembled WGS sequence"/>
</dbReference>
<dbReference type="AlphaFoldDB" id="A0AB36CHJ7"/>
<protein>
    <submittedName>
        <fullName evidence="2">Uncharacterized protein</fullName>
    </submittedName>
</protein>
<evidence type="ECO:0000313" key="2">
    <source>
        <dbReference type="EMBL" id="NME88249.1"/>
    </source>
</evidence>
<keyword evidence="1" id="KW-0812">Transmembrane</keyword>
<evidence type="ECO:0000313" key="3">
    <source>
        <dbReference type="Proteomes" id="UP000544551"/>
    </source>
</evidence>